<proteinExistence type="predicted"/>
<gene>
    <name evidence="2" type="ORF">AVEN_110255_1</name>
</gene>
<feature type="non-terminal residue" evidence="2">
    <location>
        <position position="1"/>
    </location>
</feature>
<dbReference type="InterPro" id="IPR036691">
    <property type="entry name" value="Endo/exonu/phosph_ase_sf"/>
</dbReference>
<dbReference type="AlphaFoldDB" id="A0A4Y1ZPE9"/>
<feature type="domain" description="Reverse transcriptase" evidence="1">
    <location>
        <begin position="328"/>
        <end position="480"/>
    </location>
</feature>
<dbReference type="SUPFAM" id="SSF56672">
    <property type="entry name" value="DNA/RNA polymerases"/>
    <property type="match status" value="1"/>
</dbReference>
<dbReference type="SUPFAM" id="SSF56219">
    <property type="entry name" value="DNase I-like"/>
    <property type="match status" value="1"/>
</dbReference>
<organism evidence="2 3">
    <name type="scientific">Araneus ventricosus</name>
    <name type="common">Orbweaver spider</name>
    <name type="synonym">Epeira ventricosa</name>
    <dbReference type="NCBI Taxonomy" id="182803"/>
    <lineage>
        <taxon>Eukaryota</taxon>
        <taxon>Metazoa</taxon>
        <taxon>Ecdysozoa</taxon>
        <taxon>Arthropoda</taxon>
        <taxon>Chelicerata</taxon>
        <taxon>Arachnida</taxon>
        <taxon>Araneae</taxon>
        <taxon>Araneomorphae</taxon>
        <taxon>Entelegynae</taxon>
        <taxon>Araneoidea</taxon>
        <taxon>Araneidae</taxon>
        <taxon>Araneus</taxon>
    </lineage>
</organism>
<dbReference type="EMBL" id="BGPR01151494">
    <property type="protein sequence ID" value="GBL59548.1"/>
    <property type="molecule type" value="Genomic_DNA"/>
</dbReference>
<accession>A0A4Y1ZPE9</accession>
<dbReference type="Proteomes" id="UP000499080">
    <property type="component" value="Unassembled WGS sequence"/>
</dbReference>
<dbReference type="GO" id="GO:0071897">
    <property type="term" value="P:DNA biosynthetic process"/>
    <property type="evidence" value="ECO:0007669"/>
    <property type="project" value="UniProtKB-ARBA"/>
</dbReference>
<dbReference type="InterPro" id="IPR000477">
    <property type="entry name" value="RT_dom"/>
</dbReference>
<dbReference type="InterPro" id="IPR043502">
    <property type="entry name" value="DNA/RNA_pol_sf"/>
</dbReference>
<sequence length="480" mass="55470">QGRPGGGLLTAIPKNASGRIIPTGFSHNFNQEILAVEVHFKDFHFVIINLSSPLSNDFVEWLQNSSFILLNSSNPTYAAYTGSASLLDLSICSASISHAVDCYVSESNFESDHYRVIITWSILDHTPKKNKISVVIRDNTKIITLPAKNYPPWWNLSCHNFQKLKIFFRKRALRLISESDWMKHKKYAAKLRFHIKKASRNYWDKICNITKNPRMFYSMLNRIYNHTNQEINTVNLILHNKHYISNPVQQSNLFADFFSDNSMKHEPIPLDYCEDCNSNLSIPIHLQEVRQATQKKRNSTPGADGITANWFKRLSNTDLTCITSFFQEVFTTSNIPEEWKHSIIVPIPKPNKDKTKINCYRPIALTSVFSKVFERILIQRFTHHLLTEKKIPPSVNGFLPLRDNQLAVYKIHTAISEAHSHKKYFIGISLDIKSAYDTIYIDGLIFKCLQLGITGNITKILHNFLQNRTLQVRWRNSLWD</sequence>
<evidence type="ECO:0000259" key="1">
    <source>
        <dbReference type="PROSITE" id="PS50878"/>
    </source>
</evidence>
<dbReference type="OrthoDB" id="6514113at2759"/>
<evidence type="ECO:0000313" key="3">
    <source>
        <dbReference type="Proteomes" id="UP000499080"/>
    </source>
</evidence>
<dbReference type="PANTHER" id="PTHR19446">
    <property type="entry name" value="REVERSE TRANSCRIPTASES"/>
    <property type="match status" value="1"/>
</dbReference>
<protein>
    <recommendedName>
        <fullName evidence="1">Reverse transcriptase domain-containing protein</fullName>
    </recommendedName>
</protein>
<reference evidence="2 3" key="1">
    <citation type="journal article" date="2019" name="Sci. Rep.">
        <title>Orb-weaving spider Araneus ventricosus genome elucidates the spidroin gene catalogue.</title>
        <authorList>
            <person name="Kono N."/>
            <person name="Nakamura H."/>
            <person name="Ohtoshi R."/>
            <person name="Moran D.A.P."/>
            <person name="Shinohara A."/>
            <person name="Yoshida Y."/>
            <person name="Fujiwara M."/>
            <person name="Mori M."/>
            <person name="Tomita M."/>
            <person name="Arakawa K."/>
        </authorList>
    </citation>
    <scope>NUCLEOTIDE SEQUENCE [LARGE SCALE GENOMIC DNA]</scope>
</reference>
<comment type="caution">
    <text evidence="2">The sequence shown here is derived from an EMBL/GenBank/DDBJ whole genome shotgun (WGS) entry which is preliminary data.</text>
</comment>
<keyword evidence="3" id="KW-1185">Reference proteome</keyword>
<evidence type="ECO:0000313" key="2">
    <source>
        <dbReference type="EMBL" id="GBL59548.1"/>
    </source>
</evidence>
<dbReference type="PROSITE" id="PS50878">
    <property type="entry name" value="RT_POL"/>
    <property type="match status" value="1"/>
</dbReference>
<dbReference type="Pfam" id="PF00078">
    <property type="entry name" value="RVT_1"/>
    <property type="match status" value="1"/>
</dbReference>
<name>A0A4Y1ZPE9_ARAVE</name>